<reference evidence="3" key="2">
    <citation type="journal article" date="2020" name="Nat. Commun.">
        <title>Large-scale genome sequencing of mycorrhizal fungi provides insights into the early evolution of symbiotic traits.</title>
        <authorList>
            <person name="Miyauchi S."/>
            <person name="Kiss E."/>
            <person name="Kuo A."/>
            <person name="Drula E."/>
            <person name="Kohler A."/>
            <person name="Sanchez-Garcia M."/>
            <person name="Morin E."/>
            <person name="Andreopoulos B."/>
            <person name="Barry K.W."/>
            <person name="Bonito G."/>
            <person name="Buee M."/>
            <person name="Carver A."/>
            <person name="Chen C."/>
            <person name="Cichocki N."/>
            <person name="Clum A."/>
            <person name="Culley D."/>
            <person name="Crous P.W."/>
            <person name="Fauchery L."/>
            <person name="Girlanda M."/>
            <person name="Hayes R.D."/>
            <person name="Keri Z."/>
            <person name="LaButti K."/>
            <person name="Lipzen A."/>
            <person name="Lombard V."/>
            <person name="Magnuson J."/>
            <person name="Maillard F."/>
            <person name="Murat C."/>
            <person name="Nolan M."/>
            <person name="Ohm R.A."/>
            <person name="Pangilinan J."/>
            <person name="Pereira M.F."/>
            <person name="Perotto S."/>
            <person name="Peter M."/>
            <person name="Pfister S."/>
            <person name="Riley R."/>
            <person name="Sitrit Y."/>
            <person name="Stielow J.B."/>
            <person name="Szollosi G."/>
            <person name="Zifcakova L."/>
            <person name="Stursova M."/>
            <person name="Spatafora J.W."/>
            <person name="Tedersoo L."/>
            <person name="Vaario L.M."/>
            <person name="Yamada A."/>
            <person name="Yan M."/>
            <person name="Wang P."/>
            <person name="Xu J."/>
            <person name="Bruns T."/>
            <person name="Baldrian P."/>
            <person name="Vilgalys R."/>
            <person name="Dunand C."/>
            <person name="Henrissat B."/>
            <person name="Grigoriev I.V."/>
            <person name="Hibbett D."/>
            <person name="Nagy L.G."/>
            <person name="Martin F.M."/>
        </authorList>
    </citation>
    <scope>NUCLEOTIDE SEQUENCE</scope>
    <source>
        <strain evidence="3">Prilba</strain>
    </source>
</reference>
<dbReference type="AlphaFoldDB" id="A0A9P5JX35"/>
<proteinExistence type="predicted"/>
<gene>
    <name evidence="3" type="ORF">DFH94DRAFT_685990</name>
</gene>
<feature type="region of interest" description="Disordered" evidence="1">
    <location>
        <begin position="29"/>
        <end position="52"/>
    </location>
</feature>
<organism evidence="3 4">
    <name type="scientific">Russula ochroleuca</name>
    <dbReference type="NCBI Taxonomy" id="152965"/>
    <lineage>
        <taxon>Eukaryota</taxon>
        <taxon>Fungi</taxon>
        <taxon>Dikarya</taxon>
        <taxon>Basidiomycota</taxon>
        <taxon>Agaricomycotina</taxon>
        <taxon>Agaricomycetes</taxon>
        <taxon>Russulales</taxon>
        <taxon>Russulaceae</taxon>
        <taxon>Russula</taxon>
    </lineage>
</organism>
<feature type="signal peptide" evidence="2">
    <location>
        <begin position="1"/>
        <end position="23"/>
    </location>
</feature>
<comment type="caution">
    <text evidence="3">The sequence shown here is derived from an EMBL/GenBank/DDBJ whole genome shotgun (WGS) entry which is preliminary data.</text>
</comment>
<sequence length="157" mass="17708">MPHPCLKCRVLLILSCPFPLSFTDTPSLDRLPHRHPRPSLASNTGFKSGDQVGKLMDPNTSSAAKLKNAQKVDCTGRTQSIYYVGILSLLQPLTCIFVDIARQWKCWGILGSHGMREQETASQREAWSIGWLLTTPIEHIKIRLSVTFWRDVDGYKL</sequence>
<name>A0A9P5JX35_9AGAM</name>
<feature type="chain" id="PRO_5040235660" evidence="2">
    <location>
        <begin position="24"/>
        <end position="157"/>
    </location>
</feature>
<keyword evidence="4" id="KW-1185">Reference proteome</keyword>
<protein>
    <submittedName>
        <fullName evidence="3">Uncharacterized protein</fullName>
    </submittedName>
</protein>
<dbReference type="EMBL" id="WHVB01000038">
    <property type="protein sequence ID" value="KAF8467005.1"/>
    <property type="molecule type" value="Genomic_DNA"/>
</dbReference>
<evidence type="ECO:0000256" key="1">
    <source>
        <dbReference type="SAM" id="MobiDB-lite"/>
    </source>
</evidence>
<evidence type="ECO:0000313" key="4">
    <source>
        <dbReference type="Proteomes" id="UP000759537"/>
    </source>
</evidence>
<reference evidence="3" key="1">
    <citation type="submission" date="2019-10" db="EMBL/GenBank/DDBJ databases">
        <authorList>
            <consortium name="DOE Joint Genome Institute"/>
            <person name="Kuo A."/>
            <person name="Miyauchi S."/>
            <person name="Kiss E."/>
            <person name="Drula E."/>
            <person name="Kohler A."/>
            <person name="Sanchez-Garcia M."/>
            <person name="Andreopoulos B."/>
            <person name="Barry K.W."/>
            <person name="Bonito G."/>
            <person name="Buee M."/>
            <person name="Carver A."/>
            <person name="Chen C."/>
            <person name="Cichocki N."/>
            <person name="Clum A."/>
            <person name="Culley D."/>
            <person name="Crous P.W."/>
            <person name="Fauchery L."/>
            <person name="Girlanda M."/>
            <person name="Hayes R."/>
            <person name="Keri Z."/>
            <person name="LaButti K."/>
            <person name="Lipzen A."/>
            <person name="Lombard V."/>
            <person name="Magnuson J."/>
            <person name="Maillard F."/>
            <person name="Morin E."/>
            <person name="Murat C."/>
            <person name="Nolan M."/>
            <person name="Ohm R."/>
            <person name="Pangilinan J."/>
            <person name="Pereira M."/>
            <person name="Perotto S."/>
            <person name="Peter M."/>
            <person name="Riley R."/>
            <person name="Sitrit Y."/>
            <person name="Stielow B."/>
            <person name="Szollosi G."/>
            <person name="Zifcakova L."/>
            <person name="Stursova M."/>
            <person name="Spatafora J.W."/>
            <person name="Tedersoo L."/>
            <person name="Vaario L.-M."/>
            <person name="Yamada A."/>
            <person name="Yan M."/>
            <person name="Wang P."/>
            <person name="Xu J."/>
            <person name="Bruns T."/>
            <person name="Baldrian P."/>
            <person name="Vilgalys R."/>
            <person name="Henrissat B."/>
            <person name="Grigoriev I.V."/>
            <person name="Hibbett D."/>
            <person name="Nagy L.G."/>
            <person name="Martin F.M."/>
        </authorList>
    </citation>
    <scope>NUCLEOTIDE SEQUENCE</scope>
    <source>
        <strain evidence="3">Prilba</strain>
    </source>
</reference>
<evidence type="ECO:0000256" key="2">
    <source>
        <dbReference type="SAM" id="SignalP"/>
    </source>
</evidence>
<dbReference type="Proteomes" id="UP000759537">
    <property type="component" value="Unassembled WGS sequence"/>
</dbReference>
<evidence type="ECO:0000313" key="3">
    <source>
        <dbReference type="EMBL" id="KAF8467005.1"/>
    </source>
</evidence>
<dbReference type="OrthoDB" id="47374at2759"/>
<accession>A0A9P5JX35</accession>
<keyword evidence="2" id="KW-0732">Signal</keyword>